<evidence type="ECO:0000313" key="2">
    <source>
        <dbReference type="EMBL" id="KOG85186.1"/>
    </source>
</evidence>
<dbReference type="InterPro" id="IPR009721">
    <property type="entry name" value="O-acyltransferase_WSD1_C"/>
</dbReference>
<keyword evidence="3" id="KW-1185">Reference proteome</keyword>
<dbReference type="Proteomes" id="UP000037020">
    <property type="component" value="Unassembled WGS sequence"/>
</dbReference>
<protein>
    <recommendedName>
        <fullName evidence="1">O-acyltransferase WSD1 C-terminal domain-containing protein</fullName>
    </recommendedName>
</protein>
<comment type="caution">
    <text evidence="2">The sequence shown here is derived from an EMBL/GenBank/DDBJ whole genome shotgun (WGS) entry which is preliminary data.</text>
</comment>
<reference evidence="2 3" key="1">
    <citation type="submission" date="2015-07" db="EMBL/GenBank/DDBJ databases">
        <authorList>
            <person name="Ju K.-S."/>
            <person name="Doroghazi J.R."/>
            <person name="Metcalf W.W."/>
        </authorList>
    </citation>
    <scope>NUCLEOTIDE SEQUENCE [LARGE SCALE GENOMIC DNA]</scope>
    <source>
        <strain evidence="2 3">NRRL B-3589</strain>
    </source>
</reference>
<evidence type="ECO:0000313" key="3">
    <source>
        <dbReference type="Proteomes" id="UP000037020"/>
    </source>
</evidence>
<name>A0ABR5IVL0_9ACTN</name>
<feature type="domain" description="O-acyltransferase WSD1 C-terminal" evidence="1">
    <location>
        <begin position="39"/>
        <end position="154"/>
    </location>
</feature>
<gene>
    <name evidence="2" type="ORF">ADK38_38100</name>
</gene>
<sequence>MRTWAGEGAADGLRAVRVLCPVDIRRPRGGELRNRHLPVRVTLPVDLATPGERLAAVAARTGGLARALRHPVVHGVFRGLPRALGAWCVERYFHPDRSTLLASNVHGPAHPLRLAGAPVREVLPLNFLPAGHPLSVVLMSLNGRVSVGFTTDASLRGAADLPNLWLRELTALTTDRAPGP</sequence>
<dbReference type="Pfam" id="PF06974">
    <property type="entry name" value="WS_DGAT_C"/>
    <property type="match status" value="1"/>
</dbReference>
<accession>A0ABR5IVL0</accession>
<evidence type="ECO:0000259" key="1">
    <source>
        <dbReference type="Pfam" id="PF06974"/>
    </source>
</evidence>
<dbReference type="EMBL" id="LGUT01003581">
    <property type="protein sequence ID" value="KOG85186.1"/>
    <property type="molecule type" value="Genomic_DNA"/>
</dbReference>
<proteinExistence type="predicted"/>
<organism evidence="2 3">
    <name type="scientific">Streptomyces varsoviensis</name>
    <dbReference type="NCBI Taxonomy" id="67373"/>
    <lineage>
        <taxon>Bacteria</taxon>
        <taxon>Bacillati</taxon>
        <taxon>Actinomycetota</taxon>
        <taxon>Actinomycetes</taxon>
        <taxon>Kitasatosporales</taxon>
        <taxon>Streptomycetaceae</taxon>
        <taxon>Streptomyces</taxon>
    </lineage>
</organism>